<evidence type="ECO:0000259" key="6">
    <source>
        <dbReference type="PROSITE" id="PS51826"/>
    </source>
</evidence>
<feature type="domain" description="Lipoyl-binding" evidence="5">
    <location>
        <begin position="2"/>
        <end position="77"/>
    </location>
</feature>
<keyword evidence="3 4" id="KW-0450">Lipoyl</keyword>
<name>A0A1E5KUG0_9ENTE</name>
<organism evidence="7 8">
    <name type="scientific">Enterococcus rivorum</name>
    <dbReference type="NCBI Taxonomy" id="762845"/>
    <lineage>
        <taxon>Bacteria</taxon>
        <taxon>Bacillati</taxon>
        <taxon>Bacillota</taxon>
        <taxon>Bacilli</taxon>
        <taxon>Lactobacillales</taxon>
        <taxon>Enterococcaceae</taxon>
        <taxon>Enterococcus</taxon>
    </lineage>
</organism>
<evidence type="ECO:0000256" key="4">
    <source>
        <dbReference type="RuleBase" id="RU003423"/>
    </source>
</evidence>
<dbReference type="Pfam" id="PF02817">
    <property type="entry name" value="E3_binding"/>
    <property type="match status" value="1"/>
</dbReference>
<dbReference type="GO" id="GO:0006086">
    <property type="term" value="P:pyruvate decarboxylation to acetyl-CoA"/>
    <property type="evidence" value="ECO:0007669"/>
    <property type="project" value="InterPro"/>
</dbReference>
<dbReference type="InterPro" id="IPR004167">
    <property type="entry name" value="PSBD"/>
</dbReference>
<dbReference type="Proteomes" id="UP000095256">
    <property type="component" value="Unassembled WGS sequence"/>
</dbReference>
<dbReference type="GO" id="GO:0016746">
    <property type="term" value="F:acyltransferase activity"/>
    <property type="evidence" value="ECO:0007669"/>
    <property type="project" value="UniProtKB-KW"/>
</dbReference>
<dbReference type="EC" id="2.3.1.-" evidence="4"/>
<dbReference type="InterPro" id="IPR045257">
    <property type="entry name" value="E2/Pdx1"/>
</dbReference>
<evidence type="ECO:0000256" key="2">
    <source>
        <dbReference type="ARBA" id="ARBA00007317"/>
    </source>
</evidence>
<comment type="similarity">
    <text evidence="2 4">Belongs to the 2-oxoacid dehydrogenase family.</text>
</comment>
<dbReference type="OrthoDB" id="9805770at2"/>
<dbReference type="Gene3D" id="2.40.50.100">
    <property type="match status" value="1"/>
</dbReference>
<keyword evidence="8" id="KW-1185">Reference proteome</keyword>
<dbReference type="EMBL" id="MIEK01000045">
    <property type="protein sequence ID" value="OEH81535.1"/>
    <property type="molecule type" value="Genomic_DNA"/>
</dbReference>
<evidence type="ECO:0000256" key="3">
    <source>
        <dbReference type="ARBA" id="ARBA00022823"/>
    </source>
</evidence>
<dbReference type="PANTHER" id="PTHR23151:SF90">
    <property type="entry name" value="DIHYDROLIPOYLLYSINE-RESIDUE ACETYLTRANSFERASE COMPONENT OF PYRUVATE DEHYDROGENASE COMPLEX, MITOCHONDRIAL-RELATED"/>
    <property type="match status" value="1"/>
</dbReference>
<proteinExistence type="inferred from homology"/>
<comment type="caution">
    <text evidence="7">The sequence shown here is derived from an EMBL/GenBank/DDBJ whole genome shotgun (WGS) entry which is preliminary data.</text>
</comment>
<gene>
    <name evidence="7" type="ORF">BCR26_04650</name>
</gene>
<protein>
    <recommendedName>
        <fullName evidence="4">Dihydrolipoamide acetyltransferase component of pyruvate dehydrogenase complex</fullName>
        <ecNumber evidence="4">2.3.1.-</ecNumber>
    </recommendedName>
</protein>
<dbReference type="InterPro" id="IPR003016">
    <property type="entry name" value="2-oxoA_DH_lipoyl-BS"/>
</dbReference>
<evidence type="ECO:0000313" key="7">
    <source>
        <dbReference type="EMBL" id="OEH81535.1"/>
    </source>
</evidence>
<dbReference type="Pfam" id="PF00198">
    <property type="entry name" value="2-oxoacid_dh"/>
    <property type="match status" value="1"/>
</dbReference>
<dbReference type="STRING" id="762845.BCR26_04650"/>
<dbReference type="PROSITE" id="PS00189">
    <property type="entry name" value="LIPOYL"/>
    <property type="match status" value="1"/>
</dbReference>
<keyword evidence="4" id="KW-0808">Transferase</keyword>
<evidence type="ECO:0000256" key="1">
    <source>
        <dbReference type="ARBA" id="ARBA00001938"/>
    </source>
</evidence>
<dbReference type="Gene3D" id="4.10.320.10">
    <property type="entry name" value="E3-binding domain"/>
    <property type="match status" value="1"/>
</dbReference>
<dbReference type="Gene3D" id="3.30.559.10">
    <property type="entry name" value="Chloramphenicol acetyltransferase-like domain"/>
    <property type="match status" value="1"/>
</dbReference>
<comment type="cofactor">
    <cofactor evidence="1 4">
        <name>(R)-lipoate</name>
        <dbReference type="ChEBI" id="CHEBI:83088"/>
    </cofactor>
</comment>
<reference evidence="7 8" key="1">
    <citation type="submission" date="2016-09" db="EMBL/GenBank/DDBJ databases">
        <authorList>
            <person name="Capua I."/>
            <person name="De Benedictis P."/>
            <person name="Joannis T."/>
            <person name="Lombin L.H."/>
            <person name="Cattoli G."/>
        </authorList>
    </citation>
    <scope>NUCLEOTIDE SEQUENCE [LARGE SCALE GENOMIC DNA]</scope>
    <source>
        <strain evidence="7 8">LMG 25899</strain>
    </source>
</reference>
<dbReference type="InterPro" id="IPR011053">
    <property type="entry name" value="Single_hybrid_motif"/>
</dbReference>
<dbReference type="CDD" id="cd06849">
    <property type="entry name" value="lipoyl_domain"/>
    <property type="match status" value="1"/>
</dbReference>
<dbReference type="InterPro" id="IPR001078">
    <property type="entry name" value="2-oxoacid_DH_actylTfrase"/>
</dbReference>
<dbReference type="AlphaFoldDB" id="A0A1E5KUG0"/>
<dbReference type="SUPFAM" id="SSF52777">
    <property type="entry name" value="CoA-dependent acyltransferases"/>
    <property type="match status" value="1"/>
</dbReference>
<dbReference type="InterPro" id="IPR036625">
    <property type="entry name" value="E3-bd_dom_sf"/>
</dbReference>
<dbReference type="PROSITE" id="PS51826">
    <property type="entry name" value="PSBD"/>
    <property type="match status" value="1"/>
</dbReference>
<dbReference type="SUPFAM" id="SSF47005">
    <property type="entry name" value="Peripheral subunit-binding domain of 2-oxo acid dehydrogenase complex"/>
    <property type="match status" value="1"/>
</dbReference>
<dbReference type="InterPro" id="IPR000089">
    <property type="entry name" value="Biotin_lipoyl"/>
</dbReference>
<dbReference type="SUPFAM" id="SSF51230">
    <property type="entry name" value="Single hybrid motif"/>
    <property type="match status" value="1"/>
</dbReference>
<keyword evidence="4" id="KW-0012">Acyltransferase</keyword>
<sequence length="405" mass="44020">MAHEILMPKLSSTMTEGTLTVWLKNEGEPVAVGDAIFEVMTDKIAIEVEAYEEGILLKRLIGDGESAPVNAVIGYIGEVGEKLPEEVQTTPIVAVVEESVVGAQAPMEVKGATEVNSIATKKVRATPAARRLAREKGLHLKDIQGSGPKGRVQVQDVAQYQPKTETATIELEETPIIPWSGMRKVIADNMVKSHTTIPAVTMHADVDMRKAKKLRADLLPMVEEDTHERLSYTELILKAVTVALQKYPQLNAHALEEGIKQYREVNLGLAVALPDGLIVPVIHQAETMGLNALTHSVKEVTKAARASTLTKKQLSGATFTISSLGKSRVNYFTPIINTPEVGILGVGGLYERLQLEKKDGQESIETIPTLPLSLTFDHRVVDGVPAADFLSLIVALLEEPMRLLL</sequence>
<feature type="domain" description="Peripheral subunit-binding (PSBD)" evidence="6">
    <location>
        <begin position="124"/>
        <end position="161"/>
    </location>
</feature>
<dbReference type="Pfam" id="PF00364">
    <property type="entry name" value="Biotin_lipoyl"/>
    <property type="match status" value="1"/>
</dbReference>
<dbReference type="RefSeq" id="WP_069699587.1">
    <property type="nucleotide sequence ID" value="NZ_JAGGMA010000027.1"/>
</dbReference>
<dbReference type="InterPro" id="IPR023213">
    <property type="entry name" value="CAT-like_dom_sf"/>
</dbReference>
<dbReference type="PROSITE" id="PS50968">
    <property type="entry name" value="BIOTINYL_LIPOYL"/>
    <property type="match status" value="1"/>
</dbReference>
<accession>A0A1E5KUG0</accession>
<dbReference type="GO" id="GO:0045254">
    <property type="term" value="C:pyruvate dehydrogenase complex"/>
    <property type="evidence" value="ECO:0007669"/>
    <property type="project" value="InterPro"/>
</dbReference>
<evidence type="ECO:0000259" key="5">
    <source>
        <dbReference type="PROSITE" id="PS50968"/>
    </source>
</evidence>
<evidence type="ECO:0000313" key="8">
    <source>
        <dbReference type="Proteomes" id="UP000095256"/>
    </source>
</evidence>
<dbReference type="PANTHER" id="PTHR23151">
    <property type="entry name" value="DIHYDROLIPOAMIDE ACETYL/SUCCINYL-TRANSFERASE-RELATED"/>
    <property type="match status" value="1"/>
</dbReference>